<protein>
    <submittedName>
        <fullName evidence="1">Uncharacterized protein</fullName>
    </submittedName>
</protein>
<sequence>MDDQRDYEKILISHPKIYNSSHTGGNKTTRAIQFIEGQTRKQRNVIVIMQSYDILEVAYLNKFSSLVKSRTIILKGRTQDGVCDFAKALSKFYEYTIPKVECNCGHETNCQYKENIERISDSDSTGYGIVILTTPKLLYYALSIIDSSIPTIIIDDVPFSEVVCNNVNILNGNLDHLIQYCNDNNLPNLSTISTLAKKQDISGIRSLYNCYNTSIKDEFDRLNNILLHQDFASVFNASTKILPKFHILHLIDNAINGNEDIQLYEPQIPNTGFELKIFSINRSLSNYSLIYLNASRTSEDDFYLNRIDKHWYKIETDATPNPNFVLLAINDASYSQATICDHNSKFADKVIEIVEQLDIYFKFLNQEVIFFTHSRSYDEKFSNSRLNRTNHKFVPFRSDKSKATNEFIDTPISVIVGTPYLPPDYFISPPFELEWKPSSDIIKEVEDNKTKPYKNPIYPVNREISDNCAIEHLIQVVGRTFRKKNNGPERKKLVILFSNLDIKNALFQQNGCEYLSFKIRSQTSRNGFYTQLEREIKKVLFPLIFDKIIDDIKIRLESDDHVKLYEYCVEVSKQLDGKIGFKTIEREIKSRLHDYIQKMPVGFNNRNILVIKKPNLPCFDDNDTILKPIQSLEGE</sequence>
<dbReference type="AlphaFoldDB" id="A0A8F5ZF69"/>
<dbReference type="EMBL" id="CP077107">
    <property type="protein sequence ID" value="QXO95562.1"/>
    <property type="molecule type" value="Genomic_DNA"/>
</dbReference>
<accession>A0A8F5ZF69</accession>
<dbReference type="Proteomes" id="UP000694228">
    <property type="component" value="Chromosome"/>
</dbReference>
<evidence type="ECO:0000313" key="1">
    <source>
        <dbReference type="EMBL" id="QXO95562.1"/>
    </source>
</evidence>
<organism evidence="1 2">
    <name type="scientific">Methanospirillum hungatei</name>
    <dbReference type="NCBI Taxonomy" id="2203"/>
    <lineage>
        <taxon>Archaea</taxon>
        <taxon>Methanobacteriati</taxon>
        <taxon>Methanobacteriota</taxon>
        <taxon>Stenosarchaea group</taxon>
        <taxon>Methanomicrobia</taxon>
        <taxon>Methanomicrobiales</taxon>
        <taxon>Methanospirillaceae</taxon>
        <taxon>Methanospirillum</taxon>
    </lineage>
</organism>
<gene>
    <name evidence="1" type="ORF">KSK55_03950</name>
</gene>
<name>A0A8F5ZF69_METHU</name>
<proteinExistence type="predicted"/>
<reference evidence="1 2" key="1">
    <citation type="submission" date="2021-06" db="EMBL/GenBank/DDBJ databases">
        <title>Complete genome sequence of the secondary alcohol utilizing methanogen Methanospirillum hungatei strain GP1.</title>
        <authorList>
            <person name="Day L.A."/>
            <person name="Costa K.C."/>
        </authorList>
    </citation>
    <scope>NUCLEOTIDE SEQUENCE [LARGE SCALE GENOMIC DNA]</scope>
    <source>
        <strain evidence="1 2">GP1</strain>
    </source>
</reference>
<evidence type="ECO:0000313" key="2">
    <source>
        <dbReference type="Proteomes" id="UP000694228"/>
    </source>
</evidence>